<dbReference type="Proteomes" id="UP000186469">
    <property type="component" value="Unassembled WGS sequence"/>
</dbReference>
<dbReference type="STRING" id="1121455.SAMN02745728_00340"/>
<keyword evidence="2" id="KW-0808">Transferase</keyword>
<dbReference type="InterPro" id="IPR000594">
    <property type="entry name" value="ThiF_NAD_FAD-bd"/>
</dbReference>
<dbReference type="RefSeq" id="WP_072695844.1">
    <property type="nucleotide sequence ID" value="NZ_FRDI01000002.1"/>
</dbReference>
<dbReference type="InterPro" id="IPR045886">
    <property type="entry name" value="ThiF/MoeB/HesA"/>
</dbReference>
<dbReference type="AlphaFoldDB" id="A0A1M7RYC7"/>
<dbReference type="PANTHER" id="PTHR10953:SF102">
    <property type="entry name" value="ADENYLYLTRANSFERASE AND SULFURTRANSFERASE MOCS3"/>
    <property type="match status" value="1"/>
</dbReference>
<dbReference type="GO" id="GO:0016779">
    <property type="term" value="F:nucleotidyltransferase activity"/>
    <property type="evidence" value="ECO:0007669"/>
    <property type="project" value="UniProtKB-KW"/>
</dbReference>
<evidence type="ECO:0000313" key="3">
    <source>
        <dbReference type="Proteomes" id="UP000186469"/>
    </source>
</evidence>
<dbReference type="InterPro" id="IPR035985">
    <property type="entry name" value="Ubiquitin-activating_enz"/>
</dbReference>
<evidence type="ECO:0000313" key="2">
    <source>
        <dbReference type="EMBL" id="SHN51339.1"/>
    </source>
</evidence>
<name>A0A1M7RYC7_9BACT</name>
<sequence>MIAKQTITQRQALVWGEEKLEVLANAHVVIAGLGGLGCVVAEQLARSGIGTLTLIDYGIVDLPDLGRQVLYSLDDIGETKVLVASKRLGRLTPDLKINTIHKKIHDIDVFLSEYPTLAFADCLDNYASRFALEAQLPNGAFLVHGGVEGEIGQITTFIVDGKHRLQQIFYGLAQPTSPIPIIPQCCAIVGAYQALTVLNNVWWEAGLLSQDDFDSTLRGDMLLFDLVSASSERIKFKHLE</sequence>
<gene>
    <name evidence="2" type="ORF">SAMN02745728_00340</name>
</gene>
<accession>A0A1M7RYC7</accession>
<dbReference type="GO" id="GO:0008146">
    <property type="term" value="F:sulfotransferase activity"/>
    <property type="evidence" value="ECO:0007669"/>
    <property type="project" value="TreeGrafter"/>
</dbReference>
<dbReference type="GO" id="GO:0008641">
    <property type="term" value="F:ubiquitin-like modifier activating enzyme activity"/>
    <property type="evidence" value="ECO:0007669"/>
    <property type="project" value="InterPro"/>
</dbReference>
<reference evidence="2 3" key="1">
    <citation type="submission" date="2016-12" db="EMBL/GenBank/DDBJ databases">
        <authorList>
            <person name="Song W.-J."/>
            <person name="Kurnit D.M."/>
        </authorList>
    </citation>
    <scope>NUCLEOTIDE SEQUENCE [LARGE SCALE GENOMIC DNA]</scope>
    <source>
        <strain evidence="2 3">DSM 11393</strain>
    </source>
</reference>
<keyword evidence="3" id="KW-1185">Reference proteome</keyword>
<organism evidence="2 3">
    <name type="scientific">Desulfovibrio litoralis DSM 11393</name>
    <dbReference type="NCBI Taxonomy" id="1121455"/>
    <lineage>
        <taxon>Bacteria</taxon>
        <taxon>Pseudomonadati</taxon>
        <taxon>Thermodesulfobacteriota</taxon>
        <taxon>Desulfovibrionia</taxon>
        <taxon>Desulfovibrionales</taxon>
        <taxon>Desulfovibrionaceae</taxon>
        <taxon>Desulfovibrio</taxon>
    </lineage>
</organism>
<evidence type="ECO:0000259" key="1">
    <source>
        <dbReference type="Pfam" id="PF00899"/>
    </source>
</evidence>
<dbReference type="Pfam" id="PF00899">
    <property type="entry name" value="ThiF"/>
    <property type="match status" value="1"/>
</dbReference>
<protein>
    <submittedName>
        <fullName evidence="2">Molybdopterin or thiamine biosynthesis adenylyltransferase</fullName>
    </submittedName>
</protein>
<dbReference type="PANTHER" id="PTHR10953">
    <property type="entry name" value="UBIQUITIN-ACTIVATING ENZYME E1"/>
    <property type="match status" value="1"/>
</dbReference>
<proteinExistence type="predicted"/>
<keyword evidence="2" id="KW-0548">Nucleotidyltransferase</keyword>
<dbReference type="GO" id="GO:0004792">
    <property type="term" value="F:thiosulfate-cyanide sulfurtransferase activity"/>
    <property type="evidence" value="ECO:0007669"/>
    <property type="project" value="TreeGrafter"/>
</dbReference>
<feature type="domain" description="THIF-type NAD/FAD binding fold" evidence="1">
    <location>
        <begin position="9"/>
        <end position="235"/>
    </location>
</feature>
<dbReference type="Gene3D" id="3.40.50.720">
    <property type="entry name" value="NAD(P)-binding Rossmann-like Domain"/>
    <property type="match status" value="1"/>
</dbReference>
<dbReference type="OrthoDB" id="9804286at2"/>
<dbReference type="GO" id="GO:0005829">
    <property type="term" value="C:cytosol"/>
    <property type="evidence" value="ECO:0007669"/>
    <property type="project" value="TreeGrafter"/>
</dbReference>
<dbReference type="EMBL" id="FRDI01000002">
    <property type="protein sequence ID" value="SHN51339.1"/>
    <property type="molecule type" value="Genomic_DNA"/>
</dbReference>
<dbReference type="SUPFAM" id="SSF69572">
    <property type="entry name" value="Activating enzymes of the ubiquitin-like proteins"/>
    <property type="match status" value="1"/>
</dbReference>